<evidence type="ECO:0000313" key="1">
    <source>
        <dbReference type="EMBL" id="GMH12791.1"/>
    </source>
</evidence>
<dbReference type="AlphaFoldDB" id="A0AAD3SM68"/>
<reference evidence="1" key="1">
    <citation type="submission" date="2023-05" db="EMBL/GenBank/DDBJ databases">
        <title>Nepenthes gracilis genome sequencing.</title>
        <authorList>
            <person name="Fukushima K."/>
        </authorList>
    </citation>
    <scope>NUCLEOTIDE SEQUENCE</scope>
    <source>
        <strain evidence="1">SING2019-196</strain>
    </source>
</reference>
<comment type="caution">
    <text evidence="1">The sequence shown here is derived from an EMBL/GenBank/DDBJ whole genome shotgun (WGS) entry which is preliminary data.</text>
</comment>
<evidence type="ECO:0000313" key="2">
    <source>
        <dbReference type="Proteomes" id="UP001279734"/>
    </source>
</evidence>
<proteinExistence type="predicted"/>
<gene>
    <name evidence="1" type="ORF">Nepgr_014632</name>
</gene>
<dbReference type="EMBL" id="BSYO01000012">
    <property type="protein sequence ID" value="GMH12791.1"/>
    <property type="molecule type" value="Genomic_DNA"/>
</dbReference>
<name>A0AAD3SM68_NEPGR</name>
<organism evidence="1 2">
    <name type="scientific">Nepenthes gracilis</name>
    <name type="common">Slender pitcher plant</name>
    <dbReference type="NCBI Taxonomy" id="150966"/>
    <lineage>
        <taxon>Eukaryota</taxon>
        <taxon>Viridiplantae</taxon>
        <taxon>Streptophyta</taxon>
        <taxon>Embryophyta</taxon>
        <taxon>Tracheophyta</taxon>
        <taxon>Spermatophyta</taxon>
        <taxon>Magnoliopsida</taxon>
        <taxon>eudicotyledons</taxon>
        <taxon>Gunneridae</taxon>
        <taxon>Pentapetalae</taxon>
        <taxon>Caryophyllales</taxon>
        <taxon>Nepenthaceae</taxon>
        <taxon>Nepenthes</taxon>
    </lineage>
</organism>
<sequence length="139" mass="15769">MWESIAEIHWDFPSFNLANQITLFLFDVHDSDFVSQKLDFGQKVFIVDLPKRHAAKGPGVITCMTARNDVSVNDDGRDMWKVSLDMEDYAAALANCRTALQGDQVYVAQAEAAFSGKDFFRAASFYAKITIHYHLRRSL</sequence>
<accession>A0AAD3SM68</accession>
<keyword evidence="2" id="KW-1185">Reference proteome</keyword>
<dbReference type="Proteomes" id="UP001279734">
    <property type="component" value="Unassembled WGS sequence"/>
</dbReference>
<protein>
    <submittedName>
        <fullName evidence="1">Uncharacterized protein</fullName>
    </submittedName>
</protein>